<feature type="domain" description="HTH marR-type" evidence="1">
    <location>
        <begin position="4"/>
        <end position="140"/>
    </location>
</feature>
<dbReference type="SUPFAM" id="SSF46785">
    <property type="entry name" value="Winged helix' DNA-binding domain"/>
    <property type="match status" value="1"/>
</dbReference>
<evidence type="ECO:0000313" key="2">
    <source>
        <dbReference type="EMBL" id="MBC9978604.1"/>
    </source>
</evidence>
<dbReference type="CDD" id="cd00090">
    <property type="entry name" value="HTH_ARSR"/>
    <property type="match status" value="1"/>
</dbReference>
<evidence type="ECO:0000259" key="1">
    <source>
        <dbReference type="PROSITE" id="PS50995"/>
    </source>
</evidence>
<dbReference type="PANTHER" id="PTHR33164">
    <property type="entry name" value="TRANSCRIPTIONAL REGULATOR, MARR FAMILY"/>
    <property type="match status" value="1"/>
</dbReference>
<dbReference type="EMBL" id="JAATTO010000012">
    <property type="protein sequence ID" value="MBC9978604.1"/>
    <property type="molecule type" value="Genomic_DNA"/>
</dbReference>
<dbReference type="Pfam" id="PF12802">
    <property type="entry name" value="MarR_2"/>
    <property type="match status" value="1"/>
</dbReference>
<comment type="caution">
    <text evidence="2">The sequence shown here is derived from an EMBL/GenBank/DDBJ whole genome shotgun (WGS) entry which is preliminary data.</text>
</comment>
<dbReference type="RefSeq" id="WP_188102776.1">
    <property type="nucleotide sequence ID" value="NZ_JAANIH010000028.1"/>
</dbReference>
<organism evidence="2 3">
    <name type="scientific">Bradyrhizobium campsiandrae</name>
    <dbReference type="NCBI Taxonomy" id="1729892"/>
    <lineage>
        <taxon>Bacteria</taxon>
        <taxon>Pseudomonadati</taxon>
        <taxon>Pseudomonadota</taxon>
        <taxon>Alphaproteobacteria</taxon>
        <taxon>Hyphomicrobiales</taxon>
        <taxon>Nitrobacteraceae</taxon>
        <taxon>Bradyrhizobium</taxon>
    </lineage>
</organism>
<dbReference type="InterPro" id="IPR036388">
    <property type="entry name" value="WH-like_DNA-bd_sf"/>
</dbReference>
<dbReference type="PRINTS" id="PR00598">
    <property type="entry name" value="HTHMARR"/>
</dbReference>
<accession>A0ABR7U3G8</accession>
<dbReference type="InterPro" id="IPR036390">
    <property type="entry name" value="WH_DNA-bd_sf"/>
</dbReference>
<dbReference type="InterPro" id="IPR039422">
    <property type="entry name" value="MarR/SlyA-like"/>
</dbReference>
<dbReference type="Proteomes" id="UP000639516">
    <property type="component" value="Unassembled WGS sequence"/>
</dbReference>
<evidence type="ECO:0000313" key="3">
    <source>
        <dbReference type="Proteomes" id="UP000639516"/>
    </source>
</evidence>
<gene>
    <name evidence="2" type="ORF">HA482_10285</name>
</gene>
<keyword evidence="3" id="KW-1185">Reference proteome</keyword>
<dbReference type="PANTHER" id="PTHR33164:SF105">
    <property type="entry name" value="TRANSCRIPTIONAL REPRESSOR PROTEIN-RELATED"/>
    <property type="match status" value="1"/>
</dbReference>
<dbReference type="InterPro" id="IPR011991">
    <property type="entry name" value="ArsR-like_HTH"/>
</dbReference>
<dbReference type="InterPro" id="IPR000835">
    <property type="entry name" value="HTH_MarR-typ"/>
</dbReference>
<reference evidence="2 3" key="1">
    <citation type="journal article" date="2020" name="Arch. Microbiol.">
        <title>Bradyrhizobium campsiandrae sp. nov., a nitrogen-fixing bacterial strain isolated from a native leguminous tree from the Amazon adapted to flooded conditions.</title>
        <authorList>
            <person name="Cabral Michel D."/>
            <person name="Martins da Costa E."/>
            <person name="Azarias Guimaraes A."/>
            <person name="Soares de Carvalho T."/>
            <person name="Santos de Castro Caputo P."/>
            <person name="Willems A."/>
            <person name="de Souza Moreira F.M."/>
        </authorList>
    </citation>
    <scope>NUCLEOTIDE SEQUENCE [LARGE SCALE GENOMIC DNA]</scope>
    <source>
        <strain evidence="3">INPA 384B</strain>
    </source>
</reference>
<sequence length="140" mass="15367">MSDELCVCTSIRQAAQAVTEIYDRALEPSGLKITMFRVLRRAAEAVEPTISELAEIVGLDRSSLGRNLKVLERDGLVTLAGGRDQRSKVVQLTSEGRAALAAAMPLWRRVQKQIKANFGQETDAIYRVLAIVNLEVGSVR</sequence>
<dbReference type="PROSITE" id="PS50995">
    <property type="entry name" value="HTH_MARR_2"/>
    <property type="match status" value="1"/>
</dbReference>
<protein>
    <submittedName>
        <fullName evidence="2">Winged helix-turn-helix transcriptional regulator</fullName>
    </submittedName>
</protein>
<name>A0ABR7U3G8_9BRAD</name>
<dbReference type="Gene3D" id="1.10.10.10">
    <property type="entry name" value="Winged helix-like DNA-binding domain superfamily/Winged helix DNA-binding domain"/>
    <property type="match status" value="1"/>
</dbReference>
<dbReference type="SMART" id="SM00347">
    <property type="entry name" value="HTH_MARR"/>
    <property type="match status" value="1"/>
</dbReference>
<proteinExistence type="predicted"/>